<comment type="caution">
    <text evidence="1">The sequence shown here is derived from an EMBL/GenBank/DDBJ whole genome shotgun (WGS) entry which is preliminary data.</text>
</comment>
<dbReference type="Proteomes" id="UP000829398">
    <property type="component" value="Chromosome 8"/>
</dbReference>
<name>A0ACB8ICB4_CITSI</name>
<evidence type="ECO:0000313" key="1">
    <source>
        <dbReference type="EMBL" id="KAH9694590.1"/>
    </source>
</evidence>
<sequence>MLASLRAAPTLCLSKRRYRNGFCCRASTLQSNANGDRNSTNNNGKNKKKIVVVGSGWAGLGAAHHLSKQGFDVTVLDDGNGFGSPDDISMQGFWYPFRNIFSLVDELGIKPFTGWMKSAQYSEEGLEVEFPIFQDLNQLPTPLGTLFYTQFSRLPLVDRLTSLPLMAAVIDFDNTDVAWRKYDSITARELFKQFGCSERLYRNVIGPLVQVGLFAPAEQCSAAATLGILYFIVLAHQKNFDLVWCRGTLREKIFEPWMDSMRTRGCEFLDGRRVTDFIYDEERCCISDVVCGKETYSAGAVVLAVGISTLQELIKNSILCNREEFLKVLNLASIDVVSVKLWFDKKVTVPNVSNACSGFGDSLAWTFFDLNKIYDEHKDDSATVIQADFYHANQLMPLKDDQVVAKAVSYLSKCIKDFSTATVMDHKIRRFPKSLTHFFPGSYKYMMRGFTSFPNLFMAGDWITTRHGSWSQVTFKLFPFPSRGLMSPDSKLPTGWSTILEMEAFLKLFQWRKMNLTLKHCAPSTEDLMKSERSFLYQITSFSEPIIEYEDFLRQYQYTYQSSVFIATTLLNCCIDIKDASTGFVHKVLKYRLINTE</sequence>
<proteinExistence type="predicted"/>
<keyword evidence="2" id="KW-1185">Reference proteome</keyword>
<reference evidence="2" key="1">
    <citation type="journal article" date="2023" name="Hortic. Res.">
        <title>A chromosome-level phased genome enabling allele-level studies in sweet orange: a case study on citrus Huanglongbing tolerance.</title>
        <authorList>
            <person name="Wu B."/>
            <person name="Yu Q."/>
            <person name="Deng Z."/>
            <person name="Duan Y."/>
            <person name="Luo F."/>
            <person name="Gmitter F. Jr."/>
        </authorList>
    </citation>
    <scope>NUCLEOTIDE SEQUENCE [LARGE SCALE GENOMIC DNA]</scope>
    <source>
        <strain evidence="2">cv. Valencia</strain>
    </source>
</reference>
<dbReference type="EMBL" id="CM039177">
    <property type="protein sequence ID" value="KAH9694590.1"/>
    <property type="molecule type" value="Genomic_DNA"/>
</dbReference>
<gene>
    <name evidence="1" type="ORF">KPL71_022474</name>
</gene>
<evidence type="ECO:0000313" key="2">
    <source>
        <dbReference type="Proteomes" id="UP000829398"/>
    </source>
</evidence>
<organism evidence="1 2">
    <name type="scientific">Citrus sinensis</name>
    <name type="common">Sweet orange</name>
    <name type="synonym">Citrus aurantium var. sinensis</name>
    <dbReference type="NCBI Taxonomy" id="2711"/>
    <lineage>
        <taxon>Eukaryota</taxon>
        <taxon>Viridiplantae</taxon>
        <taxon>Streptophyta</taxon>
        <taxon>Embryophyta</taxon>
        <taxon>Tracheophyta</taxon>
        <taxon>Spermatophyta</taxon>
        <taxon>Magnoliopsida</taxon>
        <taxon>eudicotyledons</taxon>
        <taxon>Gunneridae</taxon>
        <taxon>Pentapetalae</taxon>
        <taxon>rosids</taxon>
        <taxon>malvids</taxon>
        <taxon>Sapindales</taxon>
        <taxon>Rutaceae</taxon>
        <taxon>Aurantioideae</taxon>
        <taxon>Citrus</taxon>
    </lineage>
</organism>
<protein>
    <submittedName>
        <fullName evidence="1">Amino oxidase domain-containing protein</fullName>
    </submittedName>
</protein>
<accession>A0ACB8ICB4</accession>